<gene>
    <name evidence="8" type="ORF">H5S40_02485</name>
</gene>
<dbReference type="SMART" id="SM00919">
    <property type="entry name" value="Malic_M"/>
    <property type="match status" value="1"/>
</dbReference>
<keyword evidence="2" id="KW-0560">Oxidoreductase</keyword>
<reference evidence="8 9" key="1">
    <citation type="submission" date="2020-07" db="EMBL/GenBank/DDBJ databases">
        <title>Description of Limosilactobacillus balticus sp. nov., Limosilactobacillus agrestis sp. nov., Limosilactobacillus albertensis sp. nov., Limosilactobacillus rudii sp. nov., Limosilactobacillus fastidiosus sp. nov., five novel Limosilactobacillus species isolated from the vertebrate gastrointestinal tract, and proposal of 6 subspecies of Limosilactobacillus reuteri adapted to the gastrointestinal tract of specific vertebrate hosts.</title>
        <authorList>
            <person name="Li F."/>
            <person name="Cheng C."/>
            <person name="Zheng J."/>
            <person name="Quevedo R.M."/>
            <person name="Li J."/>
            <person name="Roos S."/>
            <person name="Gaenzle M.G."/>
            <person name="Walter J."/>
        </authorList>
    </citation>
    <scope>NUCLEOTIDE SEQUENCE [LARGE SCALE GENOMIC DNA]</scope>
    <source>
        <strain evidence="8 9">RRLNB_1_1</strain>
    </source>
</reference>
<dbReference type="SUPFAM" id="SSF53223">
    <property type="entry name" value="Aminoacid dehydrogenase-like, N-terminal domain"/>
    <property type="match status" value="1"/>
</dbReference>
<feature type="binding site" evidence="4">
    <location>
        <position position="133"/>
    </location>
    <ligand>
        <name>a divalent metal cation</name>
        <dbReference type="ChEBI" id="CHEBI:60240"/>
    </ligand>
</feature>
<dbReference type="RefSeq" id="WP_182597707.1">
    <property type="nucleotide sequence ID" value="NZ_JACIVC010000043.1"/>
</dbReference>
<dbReference type="Gene3D" id="3.40.50.10380">
    <property type="entry name" value="Malic enzyme, N-terminal domain"/>
    <property type="match status" value="1"/>
</dbReference>
<sequence length="385" mass="41335">MEDEEILSMHAKNQGVLNIAPQFKVKNRKELGEAYTPGVAIISKLIERYPELKDKYTLSGKLIALVTDGSAVLGLGNIGPAGGLPVVEGKALLYKDLANVNALPLTVEQVPVDEFVTTLKNMQESFAGFHLEDIKAPRCFEIEEKLSKAVNIPVYHDDQEGTAIVVLAALINAAKVVNKELKELKVVINGVGASGVATARLLFAAGIKNIAFVDINGPVHADSQNYNHYQTDLVKQSSNQTPYNNLDEAVKGRDVFIGLSDADVLSEEQVKTMANDPIIFALANPRPEIDPQAAERAGVAVMATGSSQYPNQVNNILVFPGLYKGLLTTSLNKVDFGLEMAIASGLANMISNPTAKKIVPGVFDDGVVDTVAQAVRHYASKENSN</sequence>
<dbReference type="AlphaFoldDB" id="A0A7W3TQH8"/>
<dbReference type="Gene3D" id="3.40.50.720">
    <property type="entry name" value="NAD(P)-binding Rossmann-like Domain"/>
    <property type="match status" value="1"/>
</dbReference>
<dbReference type="Pfam" id="PF03949">
    <property type="entry name" value="Malic_M"/>
    <property type="match status" value="1"/>
</dbReference>
<dbReference type="PANTHER" id="PTHR43237">
    <property type="entry name" value="NADP-DEPENDENT MALIC ENZYME"/>
    <property type="match status" value="1"/>
</dbReference>
<dbReference type="InterPro" id="IPR036291">
    <property type="entry name" value="NAD(P)-bd_dom_sf"/>
</dbReference>
<evidence type="ECO:0000259" key="6">
    <source>
        <dbReference type="SMART" id="SM00919"/>
    </source>
</evidence>
<dbReference type="GO" id="GO:0016616">
    <property type="term" value="F:oxidoreductase activity, acting on the CH-OH group of donors, NAD or NADP as acceptor"/>
    <property type="evidence" value="ECO:0007669"/>
    <property type="project" value="InterPro"/>
</dbReference>
<dbReference type="GO" id="GO:0046872">
    <property type="term" value="F:metal ion binding"/>
    <property type="evidence" value="ECO:0007669"/>
    <property type="project" value="UniProtKB-KW"/>
</dbReference>
<comment type="cofactor">
    <cofactor evidence="4">
        <name>Mg(2+)</name>
        <dbReference type="ChEBI" id="CHEBI:18420"/>
    </cofactor>
    <cofactor evidence="4">
        <name>Mn(2+)</name>
        <dbReference type="ChEBI" id="CHEBI:29035"/>
    </cofactor>
    <text evidence="4">Divalent metal cations. Prefers magnesium or manganese.</text>
</comment>
<dbReference type="PANTHER" id="PTHR43237:SF4">
    <property type="entry name" value="NADP-DEPENDENT MALIC ENZYME"/>
    <property type="match status" value="1"/>
</dbReference>
<evidence type="ECO:0000256" key="2">
    <source>
        <dbReference type="ARBA" id="ARBA00023002"/>
    </source>
</evidence>
<protein>
    <submittedName>
        <fullName evidence="8">NADP-dependent malic enzyme</fullName>
    </submittedName>
</protein>
<dbReference type="SUPFAM" id="SSF51735">
    <property type="entry name" value="NAD(P)-binding Rossmann-fold domains"/>
    <property type="match status" value="1"/>
</dbReference>
<dbReference type="SMART" id="SM01274">
    <property type="entry name" value="malic"/>
    <property type="match status" value="1"/>
</dbReference>
<organism evidence="8 9">
    <name type="scientific">Limosilactobacillus albertensis</name>
    <dbReference type="NCBI Taxonomy" id="2759752"/>
    <lineage>
        <taxon>Bacteria</taxon>
        <taxon>Bacillati</taxon>
        <taxon>Bacillota</taxon>
        <taxon>Bacilli</taxon>
        <taxon>Lactobacillales</taxon>
        <taxon>Lactobacillaceae</taxon>
        <taxon>Limosilactobacillus</taxon>
    </lineage>
</organism>
<evidence type="ECO:0000256" key="3">
    <source>
        <dbReference type="PIRSR" id="PIRSR000106-2"/>
    </source>
</evidence>
<evidence type="ECO:0000313" key="9">
    <source>
        <dbReference type="Proteomes" id="UP000518316"/>
    </source>
</evidence>
<feature type="binding site" evidence="4">
    <location>
        <position position="132"/>
    </location>
    <ligand>
        <name>a divalent metal cation</name>
        <dbReference type="ChEBI" id="CHEBI:60240"/>
    </ligand>
</feature>
<dbReference type="InterPro" id="IPR046346">
    <property type="entry name" value="Aminoacid_DH-like_N_sf"/>
</dbReference>
<comment type="similarity">
    <text evidence="1 5">Belongs to the malic enzymes family.</text>
</comment>
<dbReference type="GO" id="GO:0051287">
    <property type="term" value="F:NAD binding"/>
    <property type="evidence" value="ECO:0007669"/>
    <property type="project" value="InterPro"/>
</dbReference>
<dbReference type="GO" id="GO:0004470">
    <property type="term" value="F:malic enzyme activity"/>
    <property type="evidence" value="ECO:0007669"/>
    <property type="project" value="InterPro"/>
</dbReference>
<evidence type="ECO:0000259" key="7">
    <source>
        <dbReference type="SMART" id="SM01274"/>
    </source>
</evidence>
<keyword evidence="9" id="KW-1185">Reference proteome</keyword>
<dbReference type="Proteomes" id="UP000518316">
    <property type="component" value="Unassembled WGS sequence"/>
</dbReference>
<dbReference type="InterPro" id="IPR037062">
    <property type="entry name" value="Malic_N_dom_sf"/>
</dbReference>
<dbReference type="EMBL" id="JACIVC010000043">
    <property type="protein sequence ID" value="MBB1069037.1"/>
    <property type="molecule type" value="Genomic_DNA"/>
</dbReference>
<dbReference type="InterPro" id="IPR012302">
    <property type="entry name" value="Malic_NAD-bd"/>
</dbReference>
<evidence type="ECO:0000256" key="4">
    <source>
        <dbReference type="PIRSR" id="PIRSR000106-3"/>
    </source>
</evidence>
<evidence type="ECO:0000313" key="8">
    <source>
        <dbReference type="EMBL" id="MBB1069037.1"/>
    </source>
</evidence>
<accession>A0A7W3TQH8</accession>
<evidence type="ECO:0000256" key="1">
    <source>
        <dbReference type="ARBA" id="ARBA00008785"/>
    </source>
</evidence>
<dbReference type="InterPro" id="IPR012301">
    <property type="entry name" value="Malic_N_dom"/>
</dbReference>
<evidence type="ECO:0000256" key="5">
    <source>
        <dbReference type="RuleBase" id="RU003427"/>
    </source>
</evidence>
<keyword evidence="4 5" id="KW-0479">Metal-binding</keyword>
<dbReference type="PIRSF" id="PIRSF000106">
    <property type="entry name" value="ME"/>
    <property type="match status" value="1"/>
</dbReference>
<feature type="binding site" evidence="4">
    <location>
        <position position="158"/>
    </location>
    <ligand>
        <name>a divalent metal cation</name>
        <dbReference type="ChEBI" id="CHEBI:60240"/>
    </ligand>
</feature>
<feature type="domain" description="Malic enzyme NAD-binding" evidence="6">
    <location>
        <begin position="159"/>
        <end position="380"/>
    </location>
</feature>
<dbReference type="Pfam" id="PF00390">
    <property type="entry name" value="malic"/>
    <property type="match status" value="1"/>
</dbReference>
<feature type="binding site" evidence="3">
    <location>
        <position position="314"/>
    </location>
    <ligand>
        <name>(S)-malate</name>
        <dbReference type="ChEBI" id="CHEBI:15589"/>
    </ligand>
</feature>
<dbReference type="PRINTS" id="PR00072">
    <property type="entry name" value="MALOXRDTASE"/>
</dbReference>
<dbReference type="InterPro" id="IPR051674">
    <property type="entry name" value="Malate_Decarboxylase"/>
</dbReference>
<feature type="binding site" evidence="3">
    <location>
        <position position="284"/>
    </location>
    <ligand>
        <name>(S)-malate</name>
        <dbReference type="ChEBI" id="CHEBI:15589"/>
    </ligand>
</feature>
<comment type="caution">
    <text evidence="8">The sequence shown here is derived from an EMBL/GenBank/DDBJ whole genome shotgun (WGS) entry which is preliminary data.</text>
</comment>
<dbReference type="InterPro" id="IPR001891">
    <property type="entry name" value="Malic_OxRdtase"/>
</dbReference>
<proteinExistence type="inferred from homology"/>
<feature type="domain" description="Malic enzyme N-terminal" evidence="7">
    <location>
        <begin position="14"/>
        <end position="147"/>
    </location>
</feature>
<name>A0A7W3TQH8_9LACO</name>